<accession>A0AAW0GKK8</accession>
<proteinExistence type="predicted"/>
<dbReference type="AlphaFoldDB" id="A0AAW0GKK8"/>
<dbReference type="InterPro" id="IPR032675">
    <property type="entry name" value="LRR_dom_sf"/>
</dbReference>
<reference evidence="1 2" key="1">
    <citation type="submission" date="2022-09" db="EMBL/GenBank/DDBJ databases">
        <authorList>
            <person name="Palmer J.M."/>
        </authorList>
    </citation>
    <scope>NUCLEOTIDE SEQUENCE [LARGE SCALE GENOMIC DNA]</scope>
    <source>
        <strain evidence="1 2">DSM 7382</strain>
    </source>
</reference>
<gene>
    <name evidence="1" type="ORF">QCA50_005084</name>
</gene>
<keyword evidence="2" id="KW-1185">Reference proteome</keyword>
<name>A0AAW0GKK8_9APHY</name>
<evidence type="ECO:0000313" key="1">
    <source>
        <dbReference type="EMBL" id="KAK7691684.1"/>
    </source>
</evidence>
<comment type="caution">
    <text evidence="1">The sequence shown here is derived from an EMBL/GenBank/DDBJ whole genome shotgun (WGS) entry which is preliminary data.</text>
</comment>
<organism evidence="1 2">
    <name type="scientific">Cerrena zonata</name>
    <dbReference type="NCBI Taxonomy" id="2478898"/>
    <lineage>
        <taxon>Eukaryota</taxon>
        <taxon>Fungi</taxon>
        <taxon>Dikarya</taxon>
        <taxon>Basidiomycota</taxon>
        <taxon>Agaricomycotina</taxon>
        <taxon>Agaricomycetes</taxon>
        <taxon>Polyporales</taxon>
        <taxon>Cerrenaceae</taxon>
        <taxon>Cerrena</taxon>
    </lineage>
</organism>
<protein>
    <submittedName>
        <fullName evidence="1">Uncharacterized protein</fullName>
    </submittedName>
</protein>
<dbReference type="SUPFAM" id="SSF52047">
    <property type="entry name" value="RNI-like"/>
    <property type="match status" value="1"/>
</dbReference>
<evidence type="ECO:0000313" key="2">
    <source>
        <dbReference type="Proteomes" id="UP001385951"/>
    </source>
</evidence>
<dbReference type="Proteomes" id="UP001385951">
    <property type="component" value="Unassembled WGS sequence"/>
</dbReference>
<dbReference type="Gene3D" id="3.80.10.10">
    <property type="entry name" value="Ribonuclease Inhibitor"/>
    <property type="match status" value="1"/>
</dbReference>
<dbReference type="EMBL" id="JASBNA010000005">
    <property type="protein sequence ID" value="KAK7691684.1"/>
    <property type="molecule type" value="Genomic_DNA"/>
</dbReference>
<sequence length="413" mass="46725">MILQESSRIRSMNLELSPSILFDAFHCDDIVYPFTHLESLDIYVLLNDDRCPDILPYIIRLDEDDDPDEVPHSLRHIVLRQVFVDWPALISLPPTITHLDFAFCESQFGNMNDILAVLNKLPDLEVFRNKASLPVSQDDLEASPLNVHLPRLKELRIEEPYIDDLFQHITHPALTRLQLDVRVDADAVPALCSEFFSKILPPSPDEPWTLATITFHEKHRVELNLCTEACDYQLFVDSHRIHLSVEPIGELTGFDVWQCIFDAAPPTSFSHVKNLTISDYVRWQYGNYTIPEALLSSLLKAVPRVEYVEVVGPAIFKVLSDSSDGTMIAPNLQVLTLINIAIVEEVEINDSLQVSVDEVCRCLEDRSARGSNLITLKLLGHTHLKVSGEGRNRLRGVVAQLSSWCRCKTAVAE</sequence>